<dbReference type="AlphaFoldDB" id="A0A8H3AE41"/>
<dbReference type="PANTHER" id="PTHR34815:SF2">
    <property type="entry name" value="N-ACETYLTRANSFERASE DOMAIN-CONTAINING PROTEIN"/>
    <property type="match status" value="1"/>
</dbReference>
<sequence>MSLDHQLIIKPATEAQAREATIREAGYWGARAEVSVEDYLKLSTIFQQGAFAQDGRVGIWVLAPKDDPDTTSFFASCQVYTREVLTLQPGQALPSSSFGHAITSVFVPPEHRGKGYAKRLMSLLHSVLAPHQYPNHLKTPTVTDRPSTVSVLYSAVGDYYSRCIPSTGESGWSLQKSFITTWPLLSVQISQGVSPRVELLSESGVIETLNADDPNISTDLLEFQRKDPTKTYFAFVPTAPLNAFSTTIGKLLLHRSQGPSNSPWGAKITGTNEFMVWVYYGLPKLELVVTRLRATAHSFPVLLNAARQAAKDTNCNSIVVWNIPENLKEIARATGGETTEREDDLSAFKWYGQGPGMKVDNAGVVWVLDER</sequence>
<dbReference type="InterPro" id="IPR000182">
    <property type="entry name" value="GNAT_dom"/>
</dbReference>
<gene>
    <name evidence="3" type="ORF">RDB_LOCUS26886</name>
</gene>
<evidence type="ECO:0000259" key="1">
    <source>
        <dbReference type="Pfam" id="PF00583"/>
    </source>
</evidence>
<dbReference type="InterPro" id="IPR016181">
    <property type="entry name" value="Acyl_CoA_acyltransferase"/>
</dbReference>
<evidence type="ECO:0008006" key="5">
    <source>
        <dbReference type="Google" id="ProtNLM"/>
    </source>
</evidence>
<dbReference type="SUPFAM" id="SSF55729">
    <property type="entry name" value="Acyl-CoA N-acyltransferases (Nat)"/>
    <property type="match status" value="1"/>
</dbReference>
<feature type="domain" description="LYC1 C-terminal" evidence="2">
    <location>
        <begin position="191"/>
        <end position="370"/>
    </location>
</feature>
<name>A0A8H3AE41_9AGAM</name>
<dbReference type="GO" id="GO:0016747">
    <property type="term" value="F:acyltransferase activity, transferring groups other than amino-acyl groups"/>
    <property type="evidence" value="ECO:0007669"/>
    <property type="project" value="InterPro"/>
</dbReference>
<dbReference type="EMBL" id="CAJMWX010000714">
    <property type="protein sequence ID" value="CAE6424558.1"/>
    <property type="molecule type" value="Genomic_DNA"/>
</dbReference>
<dbReference type="Pfam" id="PF00583">
    <property type="entry name" value="Acetyltransf_1"/>
    <property type="match status" value="1"/>
</dbReference>
<dbReference type="PANTHER" id="PTHR34815">
    <property type="entry name" value="LYSINE ACETYLTRANSFERASE"/>
    <property type="match status" value="1"/>
</dbReference>
<dbReference type="InterPro" id="IPR055100">
    <property type="entry name" value="GNAT_LYC1-like"/>
</dbReference>
<evidence type="ECO:0000259" key="2">
    <source>
        <dbReference type="Pfam" id="PF22998"/>
    </source>
</evidence>
<dbReference type="CDD" id="cd04301">
    <property type="entry name" value="NAT_SF"/>
    <property type="match status" value="1"/>
</dbReference>
<reference evidence="3" key="1">
    <citation type="submission" date="2021-01" db="EMBL/GenBank/DDBJ databases">
        <authorList>
            <person name="Kaushik A."/>
        </authorList>
    </citation>
    <scope>NUCLEOTIDE SEQUENCE</scope>
    <source>
        <strain evidence="3">AG4-R118</strain>
    </source>
</reference>
<dbReference type="Pfam" id="PF22998">
    <property type="entry name" value="GNAT_LYC1-like"/>
    <property type="match status" value="1"/>
</dbReference>
<dbReference type="Proteomes" id="UP000663888">
    <property type="component" value="Unassembled WGS sequence"/>
</dbReference>
<dbReference type="InterPro" id="IPR053013">
    <property type="entry name" value="LAT"/>
</dbReference>
<organism evidence="3 4">
    <name type="scientific">Rhizoctonia solani</name>
    <dbReference type="NCBI Taxonomy" id="456999"/>
    <lineage>
        <taxon>Eukaryota</taxon>
        <taxon>Fungi</taxon>
        <taxon>Dikarya</taxon>
        <taxon>Basidiomycota</taxon>
        <taxon>Agaricomycotina</taxon>
        <taxon>Agaricomycetes</taxon>
        <taxon>Cantharellales</taxon>
        <taxon>Ceratobasidiaceae</taxon>
        <taxon>Rhizoctonia</taxon>
    </lineage>
</organism>
<evidence type="ECO:0000313" key="4">
    <source>
        <dbReference type="Proteomes" id="UP000663888"/>
    </source>
</evidence>
<dbReference type="Gene3D" id="3.40.630.30">
    <property type="match status" value="1"/>
</dbReference>
<comment type="caution">
    <text evidence="3">The sequence shown here is derived from an EMBL/GenBank/DDBJ whole genome shotgun (WGS) entry which is preliminary data.</text>
</comment>
<protein>
    <recommendedName>
        <fullName evidence="5">N-acetyltransferase domain-containing protein</fullName>
    </recommendedName>
</protein>
<proteinExistence type="predicted"/>
<evidence type="ECO:0000313" key="3">
    <source>
        <dbReference type="EMBL" id="CAE6424558.1"/>
    </source>
</evidence>
<feature type="domain" description="N-acetyltransferase" evidence="1">
    <location>
        <begin position="96"/>
        <end position="125"/>
    </location>
</feature>
<accession>A0A8H3AE41</accession>